<dbReference type="InParanoid" id="K1QD79"/>
<proteinExistence type="predicted"/>
<reference evidence="2" key="1">
    <citation type="journal article" date="2012" name="Nature">
        <title>The oyster genome reveals stress adaptation and complexity of shell formation.</title>
        <authorList>
            <person name="Zhang G."/>
            <person name="Fang X."/>
            <person name="Guo X."/>
            <person name="Li L."/>
            <person name="Luo R."/>
            <person name="Xu F."/>
            <person name="Yang P."/>
            <person name="Zhang L."/>
            <person name="Wang X."/>
            <person name="Qi H."/>
            <person name="Xiong Z."/>
            <person name="Que H."/>
            <person name="Xie Y."/>
            <person name="Holland P.W."/>
            <person name="Paps J."/>
            <person name="Zhu Y."/>
            <person name="Wu F."/>
            <person name="Chen Y."/>
            <person name="Wang J."/>
            <person name="Peng C."/>
            <person name="Meng J."/>
            <person name="Yang L."/>
            <person name="Liu J."/>
            <person name="Wen B."/>
            <person name="Zhang N."/>
            <person name="Huang Z."/>
            <person name="Zhu Q."/>
            <person name="Feng Y."/>
            <person name="Mount A."/>
            <person name="Hedgecock D."/>
            <person name="Xu Z."/>
            <person name="Liu Y."/>
            <person name="Domazet-Loso T."/>
            <person name="Du Y."/>
            <person name="Sun X."/>
            <person name="Zhang S."/>
            <person name="Liu B."/>
            <person name="Cheng P."/>
            <person name="Jiang X."/>
            <person name="Li J."/>
            <person name="Fan D."/>
            <person name="Wang W."/>
            <person name="Fu W."/>
            <person name="Wang T."/>
            <person name="Wang B."/>
            <person name="Zhang J."/>
            <person name="Peng Z."/>
            <person name="Li Y."/>
            <person name="Li N."/>
            <person name="Wang J."/>
            <person name="Chen M."/>
            <person name="He Y."/>
            <person name="Tan F."/>
            <person name="Song X."/>
            <person name="Zheng Q."/>
            <person name="Huang R."/>
            <person name="Yang H."/>
            <person name="Du X."/>
            <person name="Chen L."/>
            <person name="Yang M."/>
            <person name="Gaffney P.M."/>
            <person name="Wang S."/>
            <person name="Luo L."/>
            <person name="She Z."/>
            <person name="Ming Y."/>
            <person name="Huang W."/>
            <person name="Zhang S."/>
            <person name="Huang B."/>
            <person name="Zhang Y."/>
            <person name="Qu T."/>
            <person name="Ni P."/>
            <person name="Miao G."/>
            <person name="Wang J."/>
            <person name="Wang Q."/>
            <person name="Steinberg C.E."/>
            <person name="Wang H."/>
            <person name="Li N."/>
            <person name="Qian L."/>
            <person name="Zhang G."/>
            <person name="Li Y."/>
            <person name="Yang H."/>
            <person name="Liu X."/>
            <person name="Wang J."/>
            <person name="Yin Y."/>
            <person name="Wang J."/>
        </authorList>
    </citation>
    <scope>NUCLEOTIDE SEQUENCE [LARGE SCALE GENOMIC DNA]</scope>
    <source>
        <strain evidence="2">05x7-T-G4-1.051#20</strain>
    </source>
</reference>
<gene>
    <name evidence="2" type="ORF">CGI_10008550</name>
</gene>
<feature type="region of interest" description="Disordered" evidence="1">
    <location>
        <begin position="148"/>
        <end position="174"/>
    </location>
</feature>
<feature type="compositionally biased region" description="Basic and acidic residues" evidence="1">
    <location>
        <begin position="148"/>
        <end position="157"/>
    </location>
</feature>
<dbReference type="HOGENOM" id="CLU_1541624_0_0_1"/>
<organism evidence="2">
    <name type="scientific">Magallana gigas</name>
    <name type="common">Pacific oyster</name>
    <name type="synonym">Crassostrea gigas</name>
    <dbReference type="NCBI Taxonomy" id="29159"/>
    <lineage>
        <taxon>Eukaryota</taxon>
        <taxon>Metazoa</taxon>
        <taxon>Spiralia</taxon>
        <taxon>Lophotrochozoa</taxon>
        <taxon>Mollusca</taxon>
        <taxon>Bivalvia</taxon>
        <taxon>Autobranchia</taxon>
        <taxon>Pteriomorphia</taxon>
        <taxon>Ostreida</taxon>
        <taxon>Ostreoidea</taxon>
        <taxon>Ostreidae</taxon>
        <taxon>Magallana</taxon>
    </lineage>
</organism>
<accession>K1QD79</accession>
<sequence>MREAKSASLRLLISEGNCFNSDCKPRSDEHLQESLPPVDETVYNEINDQAVIRIQPMRRLESAHVSPREETYSHLHESDKEDMNESYDHARPVRFSCVREDGYRVLTRVGNNNREVQTTATDDVPSHLVWRIIRLRHELTLHAEFGQDKPSSFREDENAQMLKQSERRKRIAIG</sequence>
<dbReference type="EMBL" id="JH816209">
    <property type="protein sequence ID" value="EKC19466.1"/>
    <property type="molecule type" value="Genomic_DNA"/>
</dbReference>
<protein>
    <submittedName>
        <fullName evidence="2">Uncharacterized protein</fullName>
    </submittedName>
</protein>
<evidence type="ECO:0000313" key="2">
    <source>
        <dbReference type="EMBL" id="EKC19466.1"/>
    </source>
</evidence>
<evidence type="ECO:0000256" key="1">
    <source>
        <dbReference type="SAM" id="MobiDB-lite"/>
    </source>
</evidence>
<feature type="region of interest" description="Disordered" evidence="1">
    <location>
        <begin position="62"/>
        <end position="86"/>
    </location>
</feature>
<name>K1QD79_MAGGI</name>
<dbReference type="AlphaFoldDB" id="K1QD79"/>